<evidence type="ECO:0000259" key="7">
    <source>
        <dbReference type="PROSITE" id="PS50157"/>
    </source>
</evidence>
<dbReference type="InterPro" id="IPR036236">
    <property type="entry name" value="Znf_C2H2_sf"/>
</dbReference>
<dbReference type="Proteomes" id="UP000494165">
    <property type="component" value="Unassembled WGS sequence"/>
</dbReference>
<organism evidence="8 9">
    <name type="scientific">Cloeon dipterum</name>
    <dbReference type="NCBI Taxonomy" id="197152"/>
    <lineage>
        <taxon>Eukaryota</taxon>
        <taxon>Metazoa</taxon>
        <taxon>Ecdysozoa</taxon>
        <taxon>Arthropoda</taxon>
        <taxon>Hexapoda</taxon>
        <taxon>Insecta</taxon>
        <taxon>Pterygota</taxon>
        <taxon>Palaeoptera</taxon>
        <taxon>Ephemeroptera</taxon>
        <taxon>Pisciforma</taxon>
        <taxon>Baetidae</taxon>
        <taxon>Cloeon</taxon>
    </lineage>
</organism>
<dbReference type="SUPFAM" id="SSF57667">
    <property type="entry name" value="beta-beta-alpha zinc fingers"/>
    <property type="match status" value="4"/>
</dbReference>
<dbReference type="FunFam" id="3.30.160.60:FF:001253">
    <property type="entry name" value="Zinc finger protein 408"/>
    <property type="match status" value="1"/>
</dbReference>
<evidence type="ECO:0000256" key="5">
    <source>
        <dbReference type="PROSITE-ProRule" id="PRU00042"/>
    </source>
</evidence>
<feature type="region of interest" description="Disordered" evidence="6">
    <location>
        <begin position="192"/>
        <end position="227"/>
    </location>
</feature>
<dbReference type="PANTHER" id="PTHR16515">
    <property type="entry name" value="PR DOMAIN ZINC FINGER PROTEIN"/>
    <property type="match status" value="1"/>
</dbReference>
<dbReference type="Gene3D" id="3.30.160.60">
    <property type="entry name" value="Classic Zinc Finger"/>
    <property type="match status" value="6"/>
</dbReference>
<comment type="caution">
    <text evidence="8">The sequence shown here is derived from an EMBL/GenBank/DDBJ whole genome shotgun (WGS) entry which is preliminary data.</text>
</comment>
<proteinExistence type="predicted"/>
<keyword evidence="9" id="KW-1185">Reference proteome</keyword>
<dbReference type="FunFam" id="3.30.160.60:FF:003317">
    <property type="entry name" value="Zinc finger protein 322"/>
    <property type="match status" value="1"/>
</dbReference>
<feature type="domain" description="C2H2-type" evidence="7">
    <location>
        <begin position="323"/>
        <end position="350"/>
    </location>
</feature>
<dbReference type="PANTHER" id="PTHR16515:SF35">
    <property type="entry name" value="FEZ FAMILY ZINC FINGER PROTEIN 2"/>
    <property type="match status" value="1"/>
</dbReference>
<dbReference type="AlphaFoldDB" id="A0A8S1C1A1"/>
<feature type="compositionally biased region" description="Basic and acidic residues" evidence="6">
    <location>
        <begin position="245"/>
        <end position="258"/>
    </location>
</feature>
<gene>
    <name evidence="8" type="ORF">CLODIP_2_CD15855</name>
</gene>
<feature type="domain" description="C2H2-type" evidence="7">
    <location>
        <begin position="129"/>
        <end position="152"/>
    </location>
</feature>
<dbReference type="FunFam" id="3.30.160.60:FF:003145">
    <property type="entry name" value="CG14655"/>
    <property type="match status" value="1"/>
</dbReference>
<name>A0A8S1C1A1_9INSE</name>
<sequence length="500" mass="55533">MEHQCYRCPVCLHSSFDSLAALWQGLMSVASRRLSCPVCQEVLLGLDKLTLHLYAHLPSHPAADALPDAVVLPTVQPPPPPPPPLQPLPAPVLHPIQVGASCPELDRVFAGVVGDVGGNQHQHNGGCSNQCSECGISFSSSQMLVTHTSIVHPVPPAAEKKVEQPQHQCHLCSRKFKMKGSLMVHMRFVHGGARKDNGKHKRHSRQQQNPKSPLMEAPVSSPQSFPSLADLKETLSPVEPAFSPEDVRSPEVSAHKAQEPSTAPVEKEAANSQQQWNQLVSSCLNENFKWDNKQWECEVCGKKFTTKYFQKKHQRLHTGERPYQCGTCGKSFAFQQSFHKHLLYHTSAKPHVCQECGQAFKELSTLHNHQRIHTGERPFACETCGKAFRQRVSYLVHRRIHTGALPYKCTACNKSFRYKVSQRTHKCIAQPPGDLVRQSDLVQRLISKTVGADTIKDVEAVPPVLSSPVVQPVLIQQPAEPLLTINEESLRQLLAIFPPT</sequence>
<keyword evidence="2" id="KW-0677">Repeat</keyword>
<dbReference type="GO" id="GO:0010468">
    <property type="term" value="P:regulation of gene expression"/>
    <property type="evidence" value="ECO:0007669"/>
    <property type="project" value="TreeGrafter"/>
</dbReference>
<dbReference type="GO" id="GO:0003677">
    <property type="term" value="F:DNA binding"/>
    <property type="evidence" value="ECO:0007669"/>
    <property type="project" value="UniProtKB-KW"/>
</dbReference>
<evidence type="ECO:0000313" key="9">
    <source>
        <dbReference type="Proteomes" id="UP000494165"/>
    </source>
</evidence>
<feature type="domain" description="C2H2-type" evidence="7">
    <location>
        <begin position="379"/>
        <end position="406"/>
    </location>
</feature>
<dbReference type="InterPro" id="IPR013087">
    <property type="entry name" value="Znf_C2H2_type"/>
</dbReference>
<dbReference type="GO" id="GO:0008270">
    <property type="term" value="F:zinc ion binding"/>
    <property type="evidence" value="ECO:0007669"/>
    <property type="project" value="UniProtKB-KW"/>
</dbReference>
<dbReference type="OrthoDB" id="8922241at2759"/>
<feature type="domain" description="C2H2-type" evidence="7">
    <location>
        <begin position="167"/>
        <end position="195"/>
    </location>
</feature>
<dbReference type="PROSITE" id="PS50157">
    <property type="entry name" value="ZINC_FINGER_C2H2_2"/>
    <property type="match status" value="6"/>
</dbReference>
<evidence type="ECO:0000256" key="2">
    <source>
        <dbReference type="ARBA" id="ARBA00022737"/>
    </source>
</evidence>
<dbReference type="Pfam" id="PF00096">
    <property type="entry name" value="zf-C2H2"/>
    <property type="match status" value="6"/>
</dbReference>
<keyword evidence="1" id="KW-0479">Metal-binding</keyword>
<dbReference type="GO" id="GO:0005634">
    <property type="term" value="C:nucleus"/>
    <property type="evidence" value="ECO:0007669"/>
    <property type="project" value="UniProtKB-SubCell"/>
</dbReference>
<feature type="region of interest" description="Disordered" evidence="6">
    <location>
        <begin position="240"/>
        <end position="271"/>
    </location>
</feature>
<evidence type="ECO:0000256" key="4">
    <source>
        <dbReference type="ARBA" id="ARBA00022833"/>
    </source>
</evidence>
<feature type="domain" description="C2H2-type" evidence="7">
    <location>
        <begin position="295"/>
        <end position="322"/>
    </location>
</feature>
<evidence type="ECO:0000256" key="6">
    <source>
        <dbReference type="SAM" id="MobiDB-lite"/>
    </source>
</evidence>
<dbReference type="FunFam" id="3.30.160.60:FF:000100">
    <property type="entry name" value="Zinc finger 45-like"/>
    <property type="match status" value="1"/>
</dbReference>
<evidence type="ECO:0000313" key="8">
    <source>
        <dbReference type="EMBL" id="CAB3361705.1"/>
    </source>
</evidence>
<keyword evidence="3 5" id="KW-0863">Zinc-finger</keyword>
<reference evidence="8 9" key="1">
    <citation type="submission" date="2020-04" db="EMBL/GenBank/DDBJ databases">
        <authorList>
            <person name="Alioto T."/>
            <person name="Alioto T."/>
            <person name="Gomez Garrido J."/>
        </authorList>
    </citation>
    <scope>NUCLEOTIDE SEQUENCE [LARGE SCALE GENOMIC DNA]</scope>
</reference>
<evidence type="ECO:0000256" key="1">
    <source>
        <dbReference type="ARBA" id="ARBA00022723"/>
    </source>
</evidence>
<evidence type="ECO:0000256" key="3">
    <source>
        <dbReference type="ARBA" id="ARBA00022771"/>
    </source>
</evidence>
<dbReference type="PROSITE" id="PS00028">
    <property type="entry name" value="ZINC_FINGER_C2H2_1"/>
    <property type="match status" value="7"/>
</dbReference>
<protein>
    <recommendedName>
        <fullName evidence="7">C2H2-type domain-containing protein</fullName>
    </recommendedName>
</protein>
<accession>A0A8S1C1A1</accession>
<dbReference type="FunFam" id="3.30.160.60:FF:001573">
    <property type="entry name" value="Zinc finger protein 407"/>
    <property type="match status" value="1"/>
</dbReference>
<feature type="domain" description="C2H2-type" evidence="7">
    <location>
        <begin position="351"/>
        <end position="378"/>
    </location>
</feature>
<dbReference type="SMART" id="SM00355">
    <property type="entry name" value="ZnF_C2H2"/>
    <property type="match status" value="8"/>
</dbReference>
<keyword evidence="4" id="KW-0862">Zinc</keyword>
<dbReference type="EMBL" id="CADEPI010000006">
    <property type="protein sequence ID" value="CAB3361705.1"/>
    <property type="molecule type" value="Genomic_DNA"/>
</dbReference>
<dbReference type="InterPro" id="IPR050331">
    <property type="entry name" value="Zinc_finger"/>
</dbReference>